<comment type="caution">
    <text evidence="2">The sequence shown here is derived from an EMBL/GenBank/DDBJ whole genome shotgun (WGS) entry which is preliminary data.</text>
</comment>
<proteinExistence type="predicted"/>
<gene>
    <name evidence="2" type="ORF">L596_026117</name>
</gene>
<reference evidence="2 3" key="2">
    <citation type="journal article" date="2019" name="G3 (Bethesda)">
        <title>Hybrid Assembly of the Genome of the Entomopathogenic Nematode Steinernema carpocapsae Identifies the X-Chromosome.</title>
        <authorList>
            <person name="Serra L."/>
            <person name="Macchietto M."/>
            <person name="Macias-Munoz A."/>
            <person name="McGill C.J."/>
            <person name="Rodriguez I.M."/>
            <person name="Rodriguez B."/>
            <person name="Murad R."/>
            <person name="Mortazavi A."/>
        </authorList>
    </citation>
    <scope>NUCLEOTIDE SEQUENCE [LARGE SCALE GENOMIC DNA]</scope>
    <source>
        <strain evidence="2 3">ALL</strain>
    </source>
</reference>
<reference evidence="2 3" key="1">
    <citation type="journal article" date="2015" name="Genome Biol.">
        <title>Comparative genomics of Steinernema reveals deeply conserved gene regulatory networks.</title>
        <authorList>
            <person name="Dillman A.R."/>
            <person name="Macchietto M."/>
            <person name="Porter C.F."/>
            <person name="Rogers A."/>
            <person name="Williams B."/>
            <person name="Antoshechkin I."/>
            <person name="Lee M.M."/>
            <person name="Goodwin Z."/>
            <person name="Lu X."/>
            <person name="Lewis E.E."/>
            <person name="Goodrich-Blair H."/>
            <person name="Stock S.P."/>
            <person name="Adams B.J."/>
            <person name="Sternberg P.W."/>
            <person name="Mortazavi A."/>
        </authorList>
    </citation>
    <scope>NUCLEOTIDE SEQUENCE [LARGE SCALE GENOMIC DNA]</scope>
    <source>
        <strain evidence="2 3">ALL</strain>
    </source>
</reference>
<dbReference type="AlphaFoldDB" id="A0A4V5ZY33"/>
<dbReference type="Proteomes" id="UP000298663">
    <property type="component" value="Unassembled WGS sequence"/>
</dbReference>
<organism evidence="2 3">
    <name type="scientific">Steinernema carpocapsae</name>
    <name type="common">Entomopathogenic nematode</name>
    <dbReference type="NCBI Taxonomy" id="34508"/>
    <lineage>
        <taxon>Eukaryota</taxon>
        <taxon>Metazoa</taxon>
        <taxon>Ecdysozoa</taxon>
        <taxon>Nematoda</taxon>
        <taxon>Chromadorea</taxon>
        <taxon>Rhabditida</taxon>
        <taxon>Tylenchina</taxon>
        <taxon>Panagrolaimomorpha</taxon>
        <taxon>Strongyloidoidea</taxon>
        <taxon>Steinernematidae</taxon>
        <taxon>Steinernema</taxon>
    </lineage>
</organism>
<name>A0A4V5ZY33_STECR</name>
<dbReference type="OrthoDB" id="10497620at2759"/>
<evidence type="ECO:0000313" key="2">
    <source>
        <dbReference type="EMBL" id="TKR62115.1"/>
    </source>
</evidence>
<dbReference type="EMBL" id="AZBU02000010">
    <property type="protein sequence ID" value="TKR62115.1"/>
    <property type="molecule type" value="Genomic_DNA"/>
</dbReference>
<accession>A0A4V5ZY33</accession>
<protein>
    <submittedName>
        <fullName evidence="2">Uncharacterized protein</fullName>
    </submittedName>
</protein>
<sequence length="305" mass="34503">MPTLLQDAINDLSKKMEAALEESNDLDTRILSIHKLLKTFLSEYEFFEDKLTSIELGQWGTTRTFLEIGDKLVLKYNLRNLVTKRPSMSADYDEVPKSDLQMDLQDALDNSTFKWTRAERKEIEDLISNCSGLSDHLNFTENRDRLLEYYAQLSEDLREHFRVVSVNSTTFGKLIDALHFDTIRAIPQTTEQIDGEPQEEPTSPPKPAGNGNCSTIPDIFKPSELGEAIIITSIRKAIAEWPIGTAAAMKTYLKRVEVLLANNPEAIRPSIQTIQTFAGSNPIRGNLLKKVQISNWGTVEHLFIC</sequence>
<evidence type="ECO:0000256" key="1">
    <source>
        <dbReference type="SAM" id="MobiDB-lite"/>
    </source>
</evidence>
<evidence type="ECO:0000313" key="3">
    <source>
        <dbReference type="Proteomes" id="UP000298663"/>
    </source>
</evidence>
<feature type="region of interest" description="Disordered" evidence="1">
    <location>
        <begin position="189"/>
        <end position="214"/>
    </location>
</feature>
<keyword evidence="3" id="KW-1185">Reference proteome</keyword>